<evidence type="ECO:0000313" key="1">
    <source>
        <dbReference type="EMBL" id="KAI1729032.1"/>
    </source>
</evidence>
<keyword evidence="2" id="KW-1185">Reference proteome</keyword>
<evidence type="ECO:0000313" key="2">
    <source>
        <dbReference type="Proteomes" id="UP001201812"/>
    </source>
</evidence>
<dbReference type="EMBL" id="JAKKPZ010000001">
    <property type="protein sequence ID" value="KAI1729032.1"/>
    <property type="molecule type" value="Genomic_DNA"/>
</dbReference>
<gene>
    <name evidence="1" type="ORF">DdX_01248</name>
</gene>
<dbReference type="Proteomes" id="UP001201812">
    <property type="component" value="Unassembled WGS sequence"/>
</dbReference>
<protein>
    <submittedName>
        <fullName evidence="1">Uncharacterized protein</fullName>
    </submittedName>
</protein>
<dbReference type="AlphaFoldDB" id="A0AAD4NIG4"/>
<name>A0AAD4NIG4_9BILA</name>
<sequence>MEYVNKAIQIPTRAYSSTWTAAASPFVSLVASIFCCCSGPISSYSCSAAADLHLLLLAISNRQKPRSFAVESSNNLCGRRRLEVCPNRPVFQPYSSSRQLKFCSLWVGNSESARVGPLMTPTQEEAKKKMRAWTSQQRRCAQPEAMAEEEASYLDTLRLKKKRRTVNNWSGRDGGMITRQWGMGTQADTPPVAPSLIQIHPP</sequence>
<reference evidence="1" key="1">
    <citation type="submission" date="2022-01" db="EMBL/GenBank/DDBJ databases">
        <title>Genome Sequence Resource for Two Populations of Ditylenchus destructor, the Migratory Endoparasitic Phytonematode.</title>
        <authorList>
            <person name="Zhang H."/>
            <person name="Lin R."/>
            <person name="Xie B."/>
        </authorList>
    </citation>
    <scope>NUCLEOTIDE SEQUENCE</scope>
    <source>
        <strain evidence="1">BazhouSP</strain>
    </source>
</reference>
<organism evidence="1 2">
    <name type="scientific">Ditylenchus destructor</name>
    <dbReference type="NCBI Taxonomy" id="166010"/>
    <lineage>
        <taxon>Eukaryota</taxon>
        <taxon>Metazoa</taxon>
        <taxon>Ecdysozoa</taxon>
        <taxon>Nematoda</taxon>
        <taxon>Chromadorea</taxon>
        <taxon>Rhabditida</taxon>
        <taxon>Tylenchina</taxon>
        <taxon>Tylenchomorpha</taxon>
        <taxon>Sphaerularioidea</taxon>
        <taxon>Anguinidae</taxon>
        <taxon>Anguininae</taxon>
        <taxon>Ditylenchus</taxon>
    </lineage>
</organism>
<proteinExistence type="predicted"/>
<comment type="caution">
    <text evidence="1">The sequence shown here is derived from an EMBL/GenBank/DDBJ whole genome shotgun (WGS) entry which is preliminary data.</text>
</comment>
<accession>A0AAD4NIG4</accession>